<keyword evidence="4" id="KW-1185">Reference proteome</keyword>
<dbReference type="PROSITE" id="PS51257">
    <property type="entry name" value="PROKAR_LIPOPROTEIN"/>
    <property type="match status" value="1"/>
</dbReference>
<protein>
    <recommendedName>
        <fullName evidence="2">EamA domain-containing protein</fullName>
    </recommendedName>
</protein>
<feature type="transmembrane region" description="Helical" evidence="1">
    <location>
        <begin position="65"/>
        <end position="84"/>
    </location>
</feature>
<evidence type="ECO:0000256" key="1">
    <source>
        <dbReference type="SAM" id="Phobius"/>
    </source>
</evidence>
<dbReference type="GO" id="GO:0016020">
    <property type="term" value="C:membrane"/>
    <property type="evidence" value="ECO:0007669"/>
    <property type="project" value="InterPro"/>
</dbReference>
<keyword evidence="1" id="KW-0812">Transmembrane</keyword>
<dbReference type="AlphaFoldDB" id="A0A1R2B1U4"/>
<dbReference type="InterPro" id="IPR037185">
    <property type="entry name" value="EmrE-like"/>
</dbReference>
<accession>A0A1R2B1U4</accession>
<dbReference type="Proteomes" id="UP000187209">
    <property type="component" value="Unassembled WGS sequence"/>
</dbReference>
<proteinExistence type="predicted"/>
<dbReference type="Pfam" id="PF00892">
    <property type="entry name" value="EamA"/>
    <property type="match status" value="1"/>
</dbReference>
<sequence length="110" mass="12213">MKALPAILSGILAACAGVFGKYGFQDSDDLLYYKVLSILIMLILNSTMIKYMVESFKEIGASKTTVINLTFNYVFSAVLGYAIYSEEVSYNWILGAGLMFIGVWIITNDR</sequence>
<dbReference type="PANTHER" id="PTHR31965:SF1">
    <property type="entry name" value="TRANSMEMBRANE PROTEIN 42"/>
    <property type="match status" value="1"/>
</dbReference>
<dbReference type="Gene3D" id="1.10.3730.20">
    <property type="match status" value="1"/>
</dbReference>
<feature type="transmembrane region" description="Helical" evidence="1">
    <location>
        <begin position="90"/>
        <end position="107"/>
    </location>
</feature>
<name>A0A1R2B1U4_9CILI</name>
<dbReference type="PANTHER" id="PTHR31965">
    <property type="entry name" value="TRANSMEMBRANE PROTEIN 42"/>
    <property type="match status" value="1"/>
</dbReference>
<feature type="transmembrane region" description="Helical" evidence="1">
    <location>
        <begin position="30"/>
        <end position="53"/>
    </location>
</feature>
<keyword evidence="1" id="KW-0472">Membrane</keyword>
<evidence type="ECO:0000259" key="2">
    <source>
        <dbReference type="Pfam" id="PF00892"/>
    </source>
</evidence>
<comment type="caution">
    <text evidence="3">The sequence shown here is derived from an EMBL/GenBank/DDBJ whole genome shotgun (WGS) entry which is preliminary data.</text>
</comment>
<reference evidence="3 4" key="1">
    <citation type="submission" date="2016-11" db="EMBL/GenBank/DDBJ databases">
        <title>The macronuclear genome of Stentor coeruleus: a giant cell with tiny introns.</title>
        <authorList>
            <person name="Slabodnick M."/>
            <person name="Ruby J.G."/>
            <person name="Reiff S.B."/>
            <person name="Swart E.C."/>
            <person name="Gosai S."/>
            <person name="Prabakaran S."/>
            <person name="Witkowska E."/>
            <person name="Larue G.E."/>
            <person name="Fisher S."/>
            <person name="Freeman R.M."/>
            <person name="Gunawardena J."/>
            <person name="Chu W."/>
            <person name="Stover N.A."/>
            <person name="Gregory B.D."/>
            <person name="Nowacki M."/>
            <person name="Derisi J."/>
            <person name="Roy S.W."/>
            <person name="Marshall W.F."/>
            <person name="Sood P."/>
        </authorList>
    </citation>
    <scope>NUCLEOTIDE SEQUENCE [LARGE SCALE GENOMIC DNA]</scope>
    <source>
        <strain evidence="3">WM001</strain>
    </source>
</reference>
<dbReference type="InterPro" id="IPR000620">
    <property type="entry name" value="EamA_dom"/>
</dbReference>
<evidence type="ECO:0000313" key="3">
    <source>
        <dbReference type="EMBL" id="OMJ70748.1"/>
    </source>
</evidence>
<dbReference type="SUPFAM" id="SSF103481">
    <property type="entry name" value="Multidrug resistance efflux transporter EmrE"/>
    <property type="match status" value="1"/>
</dbReference>
<evidence type="ECO:0000313" key="4">
    <source>
        <dbReference type="Proteomes" id="UP000187209"/>
    </source>
</evidence>
<dbReference type="EMBL" id="MPUH01001057">
    <property type="protein sequence ID" value="OMJ70748.1"/>
    <property type="molecule type" value="Genomic_DNA"/>
</dbReference>
<keyword evidence="1" id="KW-1133">Transmembrane helix</keyword>
<feature type="domain" description="EamA" evidence="2">
    <location>
        <begin position="4"/>
        <end position="107"/>
    </location>
</feature>
<organism evidence="3 4">
    <name type="scientific">Stentor coeruleus</name>
    <dbReference type="NCBI Taxonomy" id="5963"/>
    <lineage>
        <taxon>Eukaryota</taxon>
        <taxon>Sar</taxon>
        <taxon>Alveolata</taxon>
        <taxon>Ciliophora</taxon>
        <taxon>Postciliodesmatophora</taxon>
        <taxon>Heterotrichea</taxon>
        <taxon>Heterotrichida</taxon>
        <taxon>Stentoridae</taxon>
        <taxon>Stentor</taxon>
    </lineage>
</organism>
<gene>
    <name evidence="3" type="ORF">SteCoe_31197</name>
</gene>
<dbReference type="InterPro" id="IPR039632">
    <property type="entry name" value="TMEM42"/>
</dbReference>
<dbReference type="OrthoDB" id="5854584at2759"/>